<dbReference type="Pfam" id="PF08240">
    <property type="entry name" value="ADH_N"/>
    <property type="match status" value="1"/>
</dbReference>
<dbReference type="InterPro" id="IPR013154">
    <property type="entry name" value="ADH-like_N"/>
</dbReference>
<dbReference type="SMART" id="SM00829">
    <property type="entry name" value="PKS_ER"/>
    <property type="match status" value="1"/>
</dbReference>
<evidence type="ECO:0000259" key="1">
    <source>
        <dbReference type="SMART" id="SM00829"/>
    </source>
</evidence>
<dbReference type="InterPro" id="IPR020843">
    <property type="entry name" value="ER"/>
</dbReference>
<dbReference type="SUPFAM" id="SSF51735">
    <property type="entry name" value="NAD(P)-binding Rossmann-fold domains"/>
    <property type="match status" value="1"/>
</dbReference>
<dbReference type="OrthoDB" id="3233595at2759"/>
<organism evidence="2 3">
    <name type="scientific">Phanerochaete sordida</name>
    <dbReference type="NCBI Taxonomy" id="48140"/>
    <lineage>
        <taxon>Eukaryota</taxon>
        <taxon>Fungi</taxon>
        <taxon>Dikarya</taxon>
        <taxon>Basidiomycota</taxon>
        <taxon>Agaricomycotina</taxon>
        <taxon>Agaricomycetes</taxon>
        <taxon>Polyporales</taxon>
        <taxon>Phanerochaetaceae</taxon>
        <taxon>Phanerochaete</taxon>
    </lineage>
</organism>
<dbReference type="Gene3D" id="3.90.180.10">
    <property type="entry name" value="Medium-chain alcohol dehydrogenases, catalytic domain"/>
    <property type="match status" value="1"/>
</dbReference>
<evidence type="ECO:0000313" key="3">
    <source>
        <dbReference type="Proteomes" id="UP000703269"/>
    </source>
</evidence>
<feature type="domain" description="Enoyl reductase (ER)" evidence="1">
    <location>
        <begin position="5"/>
        <end position="298"/>
    </location>
</feature>
<dbReference type="Pfam" id="PF00107">
    <property type="entry name" value="ADH_zinc_N"/>
    <property type="match status" value="1"/>
</dbReference>
<dbReference type="Gene3D" id="3.40.50.720">
    <property type="entry name" value="NAD(P)-binding Rossmann-like Domain"/>
    <property type="match status" value="1"/>
</dbReference>
<keyword evidence="3" id="KW-1185">Reference proteome</keyword>
<comment type="caution">
    <text evidence="2">The sequence shown here is derived from an EMBL/GenBank/DDBJ whole genome shotgun (WGS) entry which is preliminary data.</text>
</comment>
<dbReference type="InterPro" id="IPR013149">
    <property type="entry name" value="ADH-like_C"/>
</dbReference>
<dbReference type="SUPFAM" id="SSF50129">
    <property type="entry name" value="GroES-like"/>
    <property type="match status" value="1"/>
</dbReference>
<evidence type="ECO:0000313" key="2">
    <source>
        <dbReference type="EMBL" id="GJE89866.1"/>
    </source>
</evidence>
<name>A0A9P3G7W6_9APHY</name>
<dbReference type="PANTHER" id="PTHR45348">
    <property type="entry name" value="HYPOTHETICAL OXIDOREDUCTASE (EUROFUNG)"/>
    <property type="match status" value="1"/>
</dbReference>
<dbReference type="InterPro" id="IPR047122">
    <property type="entry name" value="Trans-enoyl_RdTase-like"/>
</dbReference>
<accession>A0A9P3G7W6</accession>
<dbReference type="InterPro" id="IPR011032">
    <property type="entry name" value="GroES-like_sf"/>
</dbReference>
<dbReference type="EMBL" id="BPQB01000014">
    <property type="protein sequence ID" value="GJE89866.1"/>
    <property type="molecule type" value="Genomic_DNA"/>
</dbReference>
<reference evidence="2 3" key="1">
    <citation type="submission" date="2021-08" db="EMBL/GenBank/DDBJ databases">
        <title>Draft Genome Sequence of Phanerochaete sordida strain YK-624.</title>
        <authorList>
            <person name="Mori T."/>
            <person name="Dohra H."/>
            <person name="Suzuki T."/>
            <person name="Kawagishi H."/>
            <person name="Hirai H."/>
        </authorList>
    </citation>
    <scope>NUCLEOTIDE SEQUENCE [LARGE SCALE GENOMIC DNA]</scope>
    <source>
        <strain evidence="2 3">YK-624</strain>
    </source>
</reference>
<sequence length="304" mass="31842">MAEMGLYVTEWPILFGADAAGVVKKVGEGVTNVAVGDKVLHAGTFADPAVKTFQQYVVMHSDFVAKVPSNITLDQAATIPLTLATAALGLYDKKQKPFGGIGLTAPWLEGGRGKYAGQPIFIIGGATGVGQHTIQLAKLSGFSPIIVTASPSNTAYLQSLGATHVLDRHTPLSELPALVRALTPAPINVGYDALGYPETQQALLDVVAPGGDILTVRDVALDAAALAARGTYVGRVFADVQMPAHRQVGLGLYQHLTQMLEAGEVKPTRLEVLPGGLEGIPEGLQRLKKGVSALKFVARPHETA</sequence>
<dbReference type="GO" id="GO:0016651">
    <property type="term" value="F:oxidoreductase activity, acting on NAD(P)H"/>
    <property type="evidence" value="ECO:0007669"/>
    <property type="project" value="InterPro"/>
</dbReference>
<dbReference type="CDD" id="cd08249">
    <property type="entry name" value="enoyl_reductase_like"/>
    <property type="match status" value="1"/>
</dbReference>
<protein>
    <submittedName>
        <fullName evidence="2">Zinc-binding alcohol dehydrogenase family protein</fullName>
    </submittedName>
</protein>
<dbReference type="Proteomes" id="UP000703269">
    <property type="component" value="Unassembled WGS sequence"/>
</dbReference>
<dbReference type="PANTHER" id="PTHR45348:SF2">
    <property type="entry name" value="ZINC-TYPE ALCOHOL DEHYDROGENASE-LIKE PROTEIN C2E1P3.01"/>
    <property type="match status" value="1"/>
</dbReference>
<dbReference type="InterPro" id="IPR036291">
    <property type="entry name" value="NAD(P)-bd_dom_sf"/>
</dbReference>
<proteinExistence type="predicted"/>
<dbReference type="AlphaFoldDB" id="A0A9P3G7W6"/>
<gene>
    <name evidence="2" type="ORF">PsYK624_059760</name>
</gene>